<comment type="caution">
    <text evidence="2">The sequence shown here is derived from an EMBL/GenBank/DDBJ whole genome shotgun (WGS) entry which is preliminary data.</text>
</comment>
<keyword evidence="1" id="KW-1133">Transmembrane helix</keyword>
<dbReference type="Proteomes" id="UP000286701">
    <property type="component" value="Unassembled WGS sequence"/>
</dbReference>
<sequence>MKGWLIVAPFLNVNAMALFPFILLREEEMRGDVVLLNHERIHLRQQAELLVLPFYVLYLLNYLVNLARYSSHNKAYLMILFEQEAYQRELDVAYLSCRKWCNWLAFF</sequence>
<evidence type="ECO:0000313" key="2">
    <source>
        <dbReference type="EMBL" id="RWY52325.1"/>
    </source>
</evidence>
<keyword evidence="1" id="KW-0812">Transmembrane</keyword>
<feature type="transmembrane region" description="Helical" evidence="1">
    <location>
        <begin position="45"/>
        <end position="64"/>
    </location>
</feature>
<evidence type="ECO:0000313" key="3">
    <source>
        <dbReference type="Proteomes" id="UP000286701"/>
    </source>
</evidence>
<dbReference type="EMBL" id="SBIW01000004">
    <property type="protein sequence ID" value="RWY52325.1"/>
    <property type="molecule type" value="Genomic_DNA"/>
</dbReference>
<reference evidence="2 3" key="1">
    <citation type="submission" date="2019-01" db="EMBL/GenBank/DDBJ databases">
        <title>Mucilaginibacter antarcticum sp. nov., isolated from antarctic soil.</title>
        <authorList>
            <person name="Yan Y.-Q."/>
            <person name="Du Z.-J."/>
        </authorList>
    </citation>
    <scope>NUCLEOTIDE SEQUENCE [LARGE SCALE GENOMIC DNA]</scope>
    <source>
        <strain evidence="2 3">F01003</strain>
    </source>
</reference>
<organism evidence="2 3">
    <name type="scientific">Mucilaginibacter gilvus</name>
    <dbReference type="NCBI Taxonomy" id="2305909"/>
    <lineage>
        <taxon>Bacteria</taxon>
        <taxon>Pseudomonadati</taxon>
        <taxon>Bacteroidota</taxon>
        <taxon>Sphingobacteriia</taxon>
        <taxon>Sphingobacteriales</taxon>
        <taxon>Sphingobacteriaceae</taxon>
        <taxon>Mucilaginibacter</taxon>
    </lineage>
</organism>
<name>A0A3S3VNJ7_9SPHI</name>
<evidence type="ECO:0000256" key="1">
    <source>
        <dbReference type="SAM" id="Phobius"/>
    </source>
</evidence>
<proteinExistence type="predicted"/>
<dbReference type="RefSeq" id="WP_128533910.1">
    <property type="nucleotide sequence ID" value="NZ_SBIW01000004.1"/>
</dbReference>
<gene>
    <name evidence="2" type="ORF">EPL05_10445</name>
</gene>
<keyword evidence="3" id="KW-1185">Reference proteome</keyword>
<accession>A0A3S3VNJ7</accession>
<dbReference type="OrthoDB" id="1027344at2"/>
<protein>
    <recommendedName>
        <fullName evidence="4">Peptidase M56 domain-containing protein</fullName>
    </recommendedName>
</protein>
<dbReference type="AlphaFoldDB" id="A0A3S3VNJ7"/>
<evidence type="ECO:0008006" key="4">
    <source>
        <dbReference type="Google" id="ProtNLM"/>
    </source>
</evidence>
<feature type="transmembrane region" description="Helical" evidence="1">
    <location>
        <begin position="6"/>
        <end position="24"/>
    </location>
</feature>
<keyword evidence="1" id="KW-0472">Membrane</keyword>